<dbReference type="InterPro" id="IPR036188">
    <property type="entry name" value="FAD/NAD-bd_sf"/>
</dbReference>
<organism evidence="3 4">
    <name type="scientific">Sulfitobacter undariae</name>
    <dbReference type="NCBI Taxonomy" id="1563671"/>
    <lineage>
        <taxon>Bacteria</taxon>
        <taxon>Pseudomonadati</taxon>
        <taxon>Pseudomonadota</taxon>
        <taxon>Alphaproteobacteria</taxon>
        <taxon>Rhodobacterales</taxon>
        <taxon>Roseobacteraceae</taxon>
        <taxon>Sulfitobacter</taxon>
    </lineage>
</organism>
<dbReference type="GO" id="GO:0097621">
    <property type="term" value="F:monoamine oxidase activity"/>
    <property type="evidence" value="ECO:0007669"/>
    <property type="project" value="UniProtKB-EC"/>
</dbReference>
<evidence type="ECO:0000259" key="2">
    <source>
        <dbReference type="Pfam" id="PF01593"/>
    </source>
</evidence>
<proteinExistence type="inferred from homology"/>
<dbReference type="AlphaFoldDB" id="A0A7W6ED50"/>
<comment type="caution">
    <text evidence="3">The sequence shown here is derived from an EMBL/GenBank/DDBJ whole genome shotgun (WGS) entry which is preliminary data.</text>
</comment>
<dbReference type="PANTHER" id="PTHR43563:SF14">
    <property type="entry name" value="AMINE OXIDASE"/>
    <property type="match status" value="1"/>
</dbReference>
<dbReference type="EC" id="1.4.3.4" evidence="3"/>
<dbReference type="RefSeq" id="WP_184568246.1">
    <property type="nucleotide sequence ID" value="NZ_JACIEI010000024.1"/>
</dbReference>
<dbReference type="InterPro" id="IPR002937">
    <property type="entry name" value="Amino_oxidase"/>
</dbReference>
<sequence length="348" mass="37657">MTTLIIGGGLSGLTVARGLEEKGHDYTLIEARARFGGRIKTEHHEGGAFDIGPAWFWPDQPRIADLIQKLDIKKFDQFASGDLVYENERGQVQRGRGFFSMQGALRVEGGLGTLIAALADDLPTDRKRLNAVVTALTQTDTGITATLDNGDKLNGDRVILGLPPRIAGKITFTPALPDEAIASLQSIPTWMAGQAKAVAVYSTPFWREDELSGDAQSRFGPMVEIHDASPARGGPHALFGFISVPPRARTDEQNLRQHLSAQLIRLFGPKAANPKALFVKDWASDPYTATHADQDTLLAHPTYGLPPALTGLWDSQLYFSGTETAPQFGGYLEGALEAAENVLQTLEL</sequence>
<dbReference type="SUPFAM" id="SSF51905">
    <property type="entry name" value="FAD/NAD(P)-binding domain"/>
    <property type="match status" value="1"/>
</dbReference>
<feature type="domain" description="Amine oxidase" evidence="2">
    <location>
        <begin position="102"/>
        <end position="341"/>
    </location>
</feature>
<dbReference type="Proteomes" id="UP000530268">
    <property type="component" value="Unassembled WGS sequence"/>
</dbReference>
<dbReference type="EMBL" id="JACIEI010000024">
    <property type="protein sequence ID" value="MBB3995998.1"/>
    <property type="molecule type" value="Genomic_DNA"/>
</dbReference>
<dbReference type="Pfam" id="PF13450">
    <property type="entry name" value="NAD_binding_8"/>
    <property type="match status" value="1"/>
</dbReference>
<dbReference type="PANTHER" id="PTHR43563">
    <property type="entry name" value="AMINE OXIDASE"/>
    <property type="match status" value="1"/>
</dbReference>
<keyword evidence="4" id="KW-1185">Reference proteome</keyword>
<evidence type="ECO:0000256" key="1">
    <source>
        <dbReference type="ARBA" id="ARBA00005995"/>
    </source>
</evidence>
<dbReference type="Pfam" id="PF01593">
    <property type="entry name" value="Amino_oxidase"/>
    <property type="match status" value="1"/>
</dbReference>
<dbReference type="Gene3D" id="3.50.50.60">
    <property type="entry name" value="FAD/NAD(P)-binding domain"/>
    <property type="match status" value="2"/>
</dbReference>
<reference evidence="3 4" key="1">
    <citation type="submission" date="2020-08" db="EMBL/GenBank/DDBJ databases">
        <title>Genomic Encyclopedia of Type Strains, Phase IV (KMG-IV): sequencing the most valuable type-strain genomes for metagenomic binning, comparative biology and taxonomic classification.</title>
        <authorList>
            <person name="Goeker M."/>
        </authorList>
    </citation>
    <scope>NUCLEOTIDE SEQUENCE [LARGE SCALE GENOMIC DNA]</scope>
    <source>
        <strain evidence="3 4">DSM 102234</strain>
    </source>
</reference>
<evidence type="ECO:0000313" key="4">
    <source>
        <dbReference type="Proteomes" id="UP000530268"/>
    </source>
</evidence>
<protein>
    <submittedName>
        <fullName evidence="3">Monoamine oxidase</fullName>
        <ecNumber evidence="3">1.4.3.4</ecNumber>
    </submittedName>
</protein>
<name>A0A7W6ED50_9RHOB</name>
<dbReference type="SUPFAM" id="SSF54373">
    <property type="entry name" value="FAD-linked reductases, C-terminal domain"/>
    <property type="match status" value="1"/>
</dbReference>
<evidence type="ECO:0000313" key="3">
    <source>
        <dbReference type="EMBL" id="MBB3995998.1"/>
    </source>
</evidence>
<dbReference type="InterPro" id="IPR050703">
    <property type="entry name" value="Flavin_MAO"/>
</dbReference>
<gene>
    <name evidence="3" type="ORF">GGR95_003664</name>
</gene>
<dbReference type="Gene3D" id="3.90.660.20">
    <property type="entry name" value="Protoporphyrinogen oxidase, mitochondrial, domain 2"/>
    <property type="match status" value="1"/>
</dbReference>
<keyword evidence="3" id="KW-0560">Oxidoreductase</keyword>
<comment type="similarity">
    <text evidence="1">Belongs to the flavin monoamine oxidase family.</text>
</comment>
<accession>A0A7W6ED50</accession>